<dbReference type="Proteomes" id="UP000663760">
    <property type="component" value="Chromosome 13"/>
</dbReference>
<dbReference type="OrthoDB" id="39591at2759"/>
<evidence type="ECO:0000313" key="4">
    <source>
        <dbReference type="Proteomes" id="UP000663760"/>
    </source>
</evidence>
<feature type="compositionally biased region" description="Basic and acidic residues" evidence="1">
    <location>
        <begin position="45"/>
        <end position="59"/>
    </location>
</feature>
<feature type="domain" description="Myb-like" evidence="2">
    <location>
        <begin position="215"/>
        <end position="279"/>
    </location>
</feature>
<dbReference type="SUPFAM" id="SSF46689">
    <property type="entry name" value="Homeodomain-like"/>
    <property type="match status" value="1"/>
</dbReference>
<protein>
    <recommendedName>
        <fullName evidence="2">Myb-like domain-containing protein</fullName>
    </recommendedName>
</protein>
<dbReference type="Gene3D" id="1.10.10.60">
    <property type="entry name" value="Homeodomain-like"/>
    <property type="match status" value="2"/>
</dbReference>
<evidence type="ECO:0000256" key="1">
    <source>
        <dbReference type="SAM" id="MobiDB-lite"/>
    </source>
</evidence>
<evidence type="ECO:0000259" key="2">
    <source>
        <dbReference type="PROSITE" id="PS50090"/>
    </source>
</evidence>
<dbReference type="SMART" id="SM00717">
    <property type="entry name" value="SANT"/>
    <property type="match status" value="3"/>
</dbReference>
<sequence>MPGKATKKRKFRINSVENGPSGDTHADRKSSKASDAKRKRVKPAGHRETDRKSPKAPDAKRKRVTFSGHVEVFPSTADEKSAGKSNEEDLVRGKRFSEEEDEMIKQAVLDYIKENNLGEDGLQMVLHCRSHREVRHCWREIGTALPWRPRQSVYNRAQNLFRRGEKRKWKPEELDLVRRYQDEHGSKWKEMAELLGKHRTHVKDAWRRIRLASPKKGKWSQEEYQTLFDLVNMDLQLKAFEEKQTKHGMLRENISWGAISQKMSSRYEMACCMKWYSQLTSPMVAQGLWADADDYLMIDGLLQLDACCIEDVDWDNLLEHRSGEICLKRWRQMARHIGGTRERSFMEQVELLATRYCPNMLEYRTQSLKKSADGSD</sequence>
<keyword evidence="4" id="KW-1185">Reference proteome</keyword>
<feature type="compositionally biased region" description="Basic and acidic residues" evidence="1">
    <location>
        <begin position="77"/>
        <end position="97"/>
    </location>
</feature>
<proteinExistence type="predicted"/>
<feature type="compositionally biased region" description="Basic and acidic residues" evidence="1">
    <location>
        <begin position="24"/>
        <end position="36"/>
    </location>
</feature>
<reference evidence="3" key="1">
    <citation type="submission" date="2020-02" db="EMBL/GenBank/DDBJ databases">
        <authorList>
            <person name="Scholz U."/>
            <person name="Mascher M."/>
            <person name="Fiebig A."/>
        </authorList>
    </citation>
    <scope>NUCLEOTIDE SEQUENCE</scope>
</reference>
<evidence type="ECO:0000313" key="3">
    <source>
        <dbReference type="EMBL" id="CAA7406487.1"/>
    </source>
</evidence>
<feature type="region of interest" description="Disordered" evidence="1">
    <location>
        <begin position="1"/>
        <end position="97"/>
    </location>
</feature>
<dbReference type="InterPro" id="IPR009057">
    <property type="entry name" value="Homeodomain-like_sf"/>
</dbReference>
<gene>
    <name evidence="3" type="ORF">SI8410_13017165</name>
</gene>
<feature type="domain" description="Myb-like" evidence="2">
    <location>
        <begin position="281"/>
        <end position="334"/>
    </location>
</feature>
<name>A0A7I8L8V2_SPIIN</name>
<accession>A0A7I8L8V2</accession>
<dbReference type="PROSITE" id="PS50090">
    <property type="entry name" value="MYB_LIKE"/>
    <property type="match status" value="3"/>
</dbReference>
<organism evidence="3 4">
    <name type="scientific">Spirodela intermedia</name>
    <name type="common">Intermediate duckweed</name>
    <dbReference type="NCBI Taxonomy" id="51605"/>
    <lineage>
        <taxon>Eukaryota</taxon>
        <taxon>Viridiplantae</taxon>
        <taxon>Streptophyta</taxon>
        <taxon>Embryophyta</taxon>
        <taxon>Tracheophyta</taxon>
        <taxon>Spermatophyta</taxon>
        <taxon>Magnoliopsida</taxon>
        <taxon>Liliopsida</taxon>
        <taxon>Araceae</taxon>
        <taxon>Lemnoideae</taxon>
        <taxon>Spirodela</taxon>
    </lineage>
</organism>
<dbReference type="PANTHER" id="PTHR47430:SF4">
    <property type="entry name" value="GB|AAC33480.1"/>
    <property type="match status" value="1"/>
</dbReference>
<dbReference type="PANTHER" id="PTHR47430">
    <property type="entry name" value="GB|AAC33480.1"/>
    <property type="match status" value="1"/>
</dbReference>
<dbReference type="Pfam" id="PF13921">
    <property type="entry name" value="Myb_DNA-bind_6"/>
    <property type="match status" value="1"/>
</dbReference>
<dbReference type="EMBL" id="LR746276">
    <property type="protein sequence ID" value="CAA7406487.1"/>
    <property type="molecule type" value="Genomic_DNA"/>
</dbReference>
<dbReference type="InterPro" id="IPR001005">
    <property type="entry name" value="SANT/Myb"/>
</dbReference>
<feature type="compositionally biased region" description="Basic residues" evidence="1">
    <location>
        <begin position="1"/>
        <end position="12"/>
    </location>
</feature>
<dbReference type="AlphaFoldDB" id="A0A7I8L8V2"/>
<feature type="domain" description="Myb-like" evidence="2">
    <location>
        <begin position="166"/>
        <end position="210"/>
    </location>
</feature>